<keyword evidence="3" id="KW-1185">Reference proteome</keyword>
<sequence>MVDVAHIVAQAAETHSVIFNCRQYASRHFHQPYYGSFMQNNPQPFALIGYIIAAALLLPLGWWLKEERLFGFGDWVVSLFY</sequence>
<proteinExistence type="predicted"/>
<keyword evidence="1" id="KW-1133">Transmembrane helix</keyword>
<name>A0ABW3V868_9HYPH</name>
<protein>
    <submittedName>
        <fullName evidence="2">Uncharacterized protein</fullName>
    </submittedName>
</protein>
<evidence type="ECO:0000256" key="1">
    <source>
        <dbReference type="SAM" id="Phobius"/>
    </source>
</evidence>
<gene>
    <name evidence="2" type="ORF">ACFQ35_16115</name>
</gene>
<keyword evidence="1" id="KW-0472">Membrane</keyword>
<dbReference type="Proteomes" id="UP001597263">
    <property type="component" value="Unassembled WGS sequence"/>
</dbReference>
<feature type="transmembrane region" description="Helical" evidence="1">
    <location>
        <begin position="45"/>
        <end position="64"/>
    </location>
</feature>
<comment type="caution">
    <text evidence="2">The sequence shown here is derived from an EMBL/GenBank/DDBJ whole genome shotgun (WGS) entry which is preliminary data.</text>
</comment>
<accession>A0ABW3V868</accession>
<organism evidence="2 3">
    <name type="scientific">Pseudochrobactrum kiredjianiae</name>
    <dbReference type="NCBI Taxonomy" id="386305"/>
    <lineage>
        <taxon>Bacteria</taxon>
        <taxon>Pseudomonadati</taxon>
        <taxon>Pseudomonadota</taxon>
        <taxon>Alphaproteobacteria</taxon>
        <taxon>Hyphomicrobiales</taxon>
        <taxon>Brucellaceae</taxon>
        <taxon>Pseudochrobactrum</taxon>
    </lineage>
</organism>
<dbReference type="EMBL" id="JBHTMA010000040">
    <property type="protein sequence ID" value="MFD1228669.1"/>
    <property type="molecule type" value="Genomic_DNA"/>
</dbReference>
<reference evidence="3" key="1">
    <citation type="journal article" date="2019" name="Int. J. Syst. Evol. Microbiol.">
        <title>The Global Catalogue of Microorganisms (GCM) 10K type strain sequencing project: providing services to taxonomists for standard genome sequencing and annotation.</title>
        <authorList>
            <consortium name="The Broad Institute Genomics Platform"/>
            <consortium name="The Broad Institute Genome Sequencing Center for Infectious Disease"/>
            <person name="Wu L."/>
            <person name="Ma J."/>
        </authorList>
    </citation>
    <scope>NUCLEOTIDE SEQUENCE [LARGE SCALE GENOMIC DNA]</scope>
    <source>
        <strain evidence="3">CCUG 49584</strain>
    </source>
</reference>
<evidence type="ECO:0000313" key="2">
    <source>
        <dbReference type="EMBL" id="MFD1228669.1"/>
    </source>
</evidence>
<dbReference type="RefSeq" id="WP_289386172.1">
    <property type="nucleotide sequence ID" value="NZ_JAUCBM010000001.1"/>
</dbReference>
<keyword evidence="1" id="KW-0812">Transmembrane</keyword>
<evidence type="ECO:0000313" key="3">
    <source>
        <dbReference type="Proteomes" id="UP001597263"/>
    </source>
</evidence>